<dbReference type="InterPro" id="IPR000522">
    <property type="entry name" value="ABC_transptr_permease_BtuC"/>
</dbReference>
<keyword evidence="3" id="KW-0813">Transport</keyword>
<dbReference type="Proteomes" id="UP001217324">
    <property type="component" value="Chromosome"/>
</dbReference>
<dbReference type="RefSeq" id="WP_074750627.1">
    <property type="nucleotide sequence ID" value="NZ_CAXVJC010000004.1"/>
</dbReference>
<dbReference type="Pfam" id="PF01032">
    <property type="entry name" value="FecCD"/>
    <property type="match status" value="1"/>
</dbReference>
<dbReference type="EMBL" id="CP118627">
    <property type="protein sequence ID" value="WEA14256.1"/>
    <property type="molecule type" value="Genomic_DNA"/>
</dbReference>
<gene>
    <name evidence="10" type="ORF">PWF74_01825</name>
    <name evidence="9" type="ORF">SAMN05216438_102224</name>
</gene>
<evidence type="ECO:0000256" key="7">
    <source>
        <dbReference type="ARBA" id="ARBA00023136"/>
    </source>
</evidence>
<dbReference type="SUPFAM" id="SSF81345">
    <property type="entry name" value="ABC transporter involved in vitamin B12 uptake, BtuC"/>
    <property type="match status" value="1"/>
</dbReference>
<evidence type="ECO:0000256" key="5">
    <source>
        <dbReference type="ARBA" id="ARBA00022692"/>
    </source>
</evidence>
<keyword evidence="5 8" id="KW-0812">Transmembrane</keyword>
<name>A0A1I4FUK9_9LACT</name>
<accession>A0A1I4FUK9</accession>
<feature type="transmembrane region" description="Helical" evidence="8">
    <location>
        <begin position="137"/>
        <end position="158"/>
    </location>
</feature>
<dbReference type="OrthoDB" id="9811721at2"/>
<dbReference type="CDD" id="cd06550">
    <property type="entry name" value="TM_ABC_iron-siderophores_like"/>
    <property type="match status" value="1"/>
</dbReference>
<comment type="similarity">
    <text evidence="2">Belongs to the binding-protein-dependent transport system permease family. FecCD subfamily.</text>
</comment>
<evidence type="ECO:0000256" key="3">
    <source>
        <dbReference type="ARBA" id="ARBA00022448"/>
    </source>
</evidence>
<dbReference type="GO" id="GO:0022857">
    <property type="term" value="F:transmembrane transporter activity"/>
    <property type="evidence" value="ECO:0007669"/>
    <property type="project" value="InterPro"/>
</dbReference>
<organism evidence="9 11">
    <name type="scientific">Lactococcus garvieae</name>
    <dbReference type="NCBI Taxonomy" id="1363"/>
    <lineage>
        <taxon>Bacteria</taxon>
        <taxon>Bacillati</taxon>
        <taxon>Bacillota</taxon>
        <taxon>Bacilli</taxon>
        <taxon>Lactobacillales</taxon>
        <taxon>Streptococcaceae</taxon>
        <taxon>Lactococcus</taxon>
    </lineage>
</organism>
<feature type="transmembrane region" description="Helical" evidence="8">
    <location>
        <begin position="223"/>
        <end position="250"/>
    </location>
</feature>
<feature type="transmembrane region" description="Helical" evidence="8">
    <location>
        <begin position="291"/>
        <end position="311"/>
    </location>
</feature>
<keyword evidence="4" id="KW-1003">Cell membrane</keyword>
<dbReference type="PANTHER" id="PTHR30472:SF25">
    <property type="entry name" value="ABC TRANSPORTER PERMEASE PROTEIN MJ0876-RELATED"/>
    <property type="match status" value="1"/>
</dbReference>
<evidence type="ECO:0000256" key="6">
    <source>
        <dbReference type="ARBA" id="ARBA00022989"/>
    </source>
</evidence>
<reference evidence="10" key="2">
    <citation type="submission" date="2023-02" db="EMBL/GenBank/DDBJ databases">
        <title>Comparative genomics and fermentation flavor characterization of five lactic acid bacteria reveal flavor biosynthesis metabolic pathways in fermented muskmelon puree.</title>
        <authorList>
            <person name="Yuan L."/>
            <person name="Li M."/>
            <person name="Xu X."/>
            <person name="Lao F."/>
            <person name="Wu J."/>
        </authorList>
    </citation>
    <scope>NUCLEOTIDE SEQUENCE</scope>
    <source>
        <strain evidence="10">Pa-2</strain>
    </source>
</reference>
<reference evidence="9 11" key="1">
    <citation type="submission" date="2016-10" db="EMBL/GenBank/DDBJ databases">
        <authorList>
            <person name="de Groot N.N."/>
        </authorList>
    </citation>
    <scope>NUCLEOTIDE SEQUENCE [LARGE SCALE GENOMIC DNA]</scope>
    <source>
        <strain evidence="9 11">M79</strain>
    </source>
</reference>
<comment type="subcellular location">
    <subcellularLocation>
        <location evidence="1">Cell membrane</location>
        <topology evidence="1">Multi-pass membrane protein</topology>
    </subcellularLocation>
</comment>
<feature type="transmembrane region" description="Helical" evidence="8">
    <location>
        <begin position="104"/>
        <end position="125"/>
    </location>
</feature>
<evidence type="ECO:0000313" key="11">
    <source>
        <dbReference type="Proteomes" id="UP000181969"/>
    </source>
</evidence>
<feature type="transmembrane region" description="Helical" evidence="8">
    <location>
        <begin position="7"/>
        <end position="27"/>
    </location>
</feature>
<dbReference type="Proteomes" id="UP000181969">
    <property type="component" value="Unassembled WGS sequence"/>
</dbReference>
<evidence type="ECO:0000256" key="2">
    <source>
        <dbReference type="ARBA" id="ARBA00007935"/>
    </source>
</evidence>
<sequence>MKISKFSCQVALALLVIVVLSFLYLMLGDQNYSFSQIWHESVVLHLRLPRLLALVFVGILLSSSGLLVQSMTGNPIAEISTLGISGGASFALALLLVFNLSTGGWLGTVVASLGAFIALITVAVLTVKSKFQPMKVVLVGTSVGLFATSLASILTFYSKNMQSYFLWIVGSFSGITPLKLEILMVVSVLFVSMVLLFANQIKVLAFGEEMATSLGISVNRLRLLIMVMVALASGVTVSSVGVISFVGLMAPHLARRLVGGHFLKRFCMSNLLGVLLLLVADLLARNLFKPYEFPAGSLTLLFGAIFFIYVMSQEEK</sequence>
<evidence type="ECO:0000256" key="4">
    <source>
        <dbReference type="ARBA" id="ARBA00022475"/>
    </source>
</evidence>
<keyword evidence="6 8" id="KW-1133">Transmembrane helix</keyword>
<evidence type="ECO:0000256" key="8">
    <source>
        <dbReference type="SAM" id="Phobius"/>
    </source>
</evidence>
<dbReference type="GO" id="GO:0005886">
    <property type="term" value="C:plasma membrane"/>
    <property type="evidence" value="ECO:0007669"/>
    <property type="project" value="UniProtKB-SubCell"/>
</dbReference>
<evidence type="ECO:0000256" key="1">
    <source>
        <dbReference type="ARBA" id="ARBA00004651"/>
    </source>
</evidence>
<dbReference type="EMBL" id="FOTJ01000002">
    <property type="protein sequence ID" value="SFL21548.1"/>
    <property type="molecule type" value="Genomic_DNA"/>
</dbReference>
<keyword evidence="7 8" id="KW-0472">Membrane</keyword>
<dbReference type="InterPro" id="IPR037294">
    <property type="entry name" value="ABC_BtuC-like"/>
</dbReference>
<proteinExistence type="inferred from homology"/>
<evidence type="ECO:0000313" key="9">
    <source>
        <dbReference type="EMBL" id="SFL21548.1"/>
    </source>
</evidence>
<feature type="transmembrane region" description="Helical" evidence="8">
    <location>
        <begin position="262"/>
        <end position="284"/>
    </location>
</feature>
<dbReference type="PANTHER" id="PTHR30472">
    <property type="entry name" value="FERRIC ENTEROBACTIN TRANSPORT SYSTEM PERMEASE PROTEIN"/>
    <property type="match status" value="1"/>
</dbReference>
<feature type="transmembrane region" description="Helical" evidence="8">
    <location>
        <begin position="79"/>
        <end position="98"/>
    </location>
</feature>
<evidence type="ECO:0000313" key="10">
    <source>
        <dbReference type="EMBL" id="WEA14256.1"/>
    </source>
</evidence>
<protein>
    <submittedName>
        <fullName evidence="10">Iron ABC transporter permease</fullName>
    </submittedName>
    <submittedName>
        <fullName evidence="9">Iron complex transport system permease protein</fullName>
    </submittedName>
</protein>
<dbReference type="AlphaFoldDB" id="A0A1I4FUK9"/>
<dbReference type="Gene3D" id="1.10.3470.10">
    <property type="entry name" value="ABC transporter involved in vitamin B12 uptake, BtuC"/>
    <property type="match status" value="1"/>
</dbReference>
<feature type="transmembrane region" description="Helical" evidence="8">
    <location>
        <begin position="178"/>
        <end position="198"/>
    </location>
</feature>
<feature type="transmembrane region" description="Helical" evidence="8">
    <location>
        <begin position="47"/>
        <end position="67"/>
    </location>
</feature>